<dbReference type="GO" id="GO:0005634">
    <property type="term" value="C:nucleus"/>
    <property type="evidence" value="ECO:0007669"/>
    <property type="project" value="TreeGrafter"/>
</dbReference>
<evidence type="ECO:0000313" key="1">
    <source>
        <dbReference type="EMBL" id="KAH0537674.1"/>
    </source>
</evidence>
<dbReference type="GO" id="GO:0016279">
    <property type="term" value="F:protein-lysine N-methyltransferase activity"/>
    <property type="evidence" value="ECO:0007669"/>
    <property type="project" value="TreeGrafter"/>
</dbReference>
<gene>
    <name evidence="1" type="ORF">FGG08_005539</name>
</gene>
<dbReference type="Proteomes" id="UP000698800">
    <property type="component" value="Unassembled WGS sequence"/>
</dbReference>
<name>A0A9P8I710_9PEZI</name>
<dbReference type="Gene3D" id="3.90.1410.10">
    <property type="entry name" value="set domain protein methyltransferase, domain 1"/>
    <property type="match status" value="2"/>
</dbReference>
<sequence>MTRNVTIAMKRQRLPLAALKAWSKLNNVEFHGVNVQHVGGYPVDKGAVVIASQDLEAGGDGDSPAEVLIRVPRELVLSSEMVHGWAKVDGYLKEVLDAVGDFGMVALAAKLNSLSREFNLLRESTEHFSWCEKIWWNDQTGRLSFQDWLDVDSWYRSRALHLPEVGNAMVPCIDMVNHRPLEDAAAYFDQTPDGDAVLLLQEGKVLSSGQEATINYGSKSASEMVFSYGFIDESTMSARELVLDIEIPDDDPLKKAKEAVSDSHPVVRLTLNGDSVEWQSSFIWLICVNEEDGIEFKLLQSVDGSTELQVFWKGEYMDAISSLENLLKADPSWEIFQLRAVSLLQDRVENQLMQLDQSQQGSQVKEHHTNAQTWVTTVRLRELEQQLMEAAILEFERQVFISFLGLAS</sequence>
<dbReference type="OrthoDB" id="441812at2759"/>
<dbReference type="AlphaFoldDB" id="A0A9P8I710"/>
<dbReference type="EMBL" id="JAGHQL010000134">
    <property type="protein sequence ID" value="KAH0537674.1"/>
    <property type="molecule type" value="Genomic_DNA"/>
</dbReference>
<protein>
    <recommendedName>
        <fullName evidence="3">SET domain-containing protein</fullName>
    </recommendedName>
</protein>
<organism evidence="1 2">
    <name type="scientific">Glutinoglossum americanum</name>
    <dbReference type="NCBI Taxonomy" id="1670608"/>
    <lineage>
        <taxon>Eukaryota</taxon>
        <taxon>Fungi</taxon>
        <taxon>Dikarya</taxon>
        <taxon>Ascomycota</taxon>
        <taxon>Pezizomycotina</taxon>
        <taxon>Geoglossomycetes</taxon>
        <taxon>Geoglossales</taxon>
        <taxon>Geoglossaceae</taxon>
        <taxon>Glutinoglossum</taxon>
    </lineage>
</organism>
<dbReference type="SUPFAM" id="SSF82199">
    <property type="entry name" value="SET domain"/>
    <property type="match status" value="1"/>
</dbReference>
<comment type="caution">
    <text evidence="1">The sequence shown here is derived from an EMBL/GenBank/DDBJ whole genome shotgun (WGS) entry which is preliminary data.</text>
</comment>
<evidence type="ECO:0000313" key="2">
    <source>
        <dbReference type="Proteomes" id="UP000698800"/>
    </source>
</evidence>
<accession>A0A9P8I710</accession>
<evidence type="ECO:0008006" key="3">
    <source>
        <dbReference type="Google" id="ProtNLM"/>
    </source>
</evidence>
<dbReference type="InterPro" id="IPR050600">
    <property type="entry name" value="SETD3_SETD6_MTase"/>
</dbReference>
<reference evidence="1" key="1">
    <citation type="submission" date="2021-03" db="EMBL/GenBank/DDBJ databases">
        <title>Comparative genomics and phylogenomic investigation of the class Geoglossomycetes provide insights into ecological specialization and systematics.</title>
        <authorList>
            <person name="Melie T."/>
            <person name="Pirro S."/>
            <person name="Miller A.N."/>
            <person name="Quandt A."/>
        </authorList>
    </citation>
    <scope>NUCLEOTIDE SEQUENCE</scope>
    <source>
        <strain evidence="1">GBOQ0MN5Z8</strain>
    </source>
</reference>
<dbReference type="CDD" id="cd10527">
    <property type="entry name" value="SET_LSMT"/>
    <property type="match status" value="1"/>
</dbReference>
<keyword evidence="2" id="KW-1185">Reference proteome</keyword>
<dbReference type="InterPro" id="IPR046341">
    <property type="entry name" value="SET_dom_sf"/>
</dbReference>
<proteinExistence type="predicted"/>
<dbReference type="PANTHER" id="PTHR13271">
    <property type="entry name" value="UNCHARACTERIZED PUTATIVE METHYLTRANSFERASE"/>
    <property type="match status" value="1"/>
</dbReference>
<dbReference type="PANTHER" id="PTHR13271:SF76">
    <property type="entry name" value="SET DOMAIN-CONTAINING PROTEIN 8"/>
    <property type="match status" value="1"/>
</dbReference>